<organism evidence="1 2">
    <name type="scientific">Planobispora rosea</name>
    <dbReference type="NCBI Taxonomy" id="35762"/>
    <lineage>
        <taxon>Bacteria</taxon>
        <taxon>Bacillati</taxon>
        <taxon>Actinomycetota</taxon>
        <taxon>Actinomycetes</taxon>
        <taxon>Streptosporangiales</taxon>
        <taxon>Streptosporangiaceae</taxon>
        <taxon>Planobispora</taxon>
    </lineage>
</organism>
<reference evidence="1" key="1">
    <citation type="submission" date="2021-01" db="EMBL/GenBank/DDBJ databases">
        <title>Whole genome shotgun sequence of Planobispora rosea NBRC 15558.</title>
        <authorList>
            <person name="Komaki H."/>
            <person name="Tamura T."/>
        </authorList>
    </citation>
    <scope>NUCLEOTIDE SEQUENCE</scope>
    <source>
        <strain evidence="1">NBRC 15558</strain>
    </source>
</reference>
<dbReference type="EMBL" id="BOOI01000048">
    <property type="protein sequence ID" value="GIH86662.1"/>
    <property type="molecule type" value="Genomic_DNA"/>
</dbReference>
<sequence>MSRNRHRSGRPYLRARRQMFAMFGDLCHLCGHYGAREADHLVPIAVDVDQPVDPYGMRPAHGSSSPCQVCGRKCNQERGTGAITAPLRTSQDW</sequence>
<proteinExistence type="predicted"/>
<dbReference type="Proteomes" id="UP000655044">
    <property type="component" value="Unassembled WGS sequence"/>
</dbReference>
<protein>
    <recommendedName>
        <fullName evidence="3">HNH endonuclease</fullName>
    </recommendedName>
</protein>
<evidence type="ECO:0000313" key="2">
    <source>
        <dbReference type="Proteomes" id="UP000655044"/>
    </source>
</evidence>
<evidence type="ECO:0000313" key="1">
    <source>
        <dbReference type="EMBL" id="GIH86662.1"/>
    </source>
</evidence>
<accession>A0A8J3S2S0</accession>
<gene>
    <name evidence="1" type="ORF">Pro02_50700</name>
</gene>
<name>A0A8J3S2S0_PLARO</name>
<comment type="caution">
    <text evidence="1">The sequence shown here is derived from an EMBL/GenBank/DDBJ whole genome shotgun (WGS) entry which is preliminary data.</text>
</comment>
<keyword evidence="2" id="KW-1185">Reference proteome</keyword>
<dbReference type="AlphaFoldDB" id="A0A8J3S2S0"/>
<evidence type="ECO:0008006" key="3">
    <source>
        <dbReference type="Google" id="ProtNLM"/>
    </source>
</evidence>
<dbReference type="Gene3D" id="1.10.30.50">
    <property type="match status" value="1"/>
</dbReference>